<dbReference type="SUPFAM" id="SSF55781">
    <property type="entry name" value="GAF domain-like"/>
    <property type="match status" value="1"/>
</dbReference>
<evidence type="ECO:0000256" key="1">
    <source>
        <dbReference type="ARBA" id="ARBA00023015"/>
    </source>
</evidence>
<comment type="caution">
    <text evidence="5">The sequence shown here is derived from an EMBL/GenBank/DDBJ whole genome shotgun (WGS) entry which is preliminary data.</text>
</comment>
<organism evidence="5 6">
    <name type="scientific">Mycobacterium paragordonae</name>
    <dbReference type="NCBI Taxonomy" id="1389713"/>
    <lineage>
        <taxon>Bacteria</taxon>
        <taxon>Bacillati</taxon>
        <taxon>Actinomycetota</taxon>
        <taxon>Actinomycetes</taxon>
        <taxon>Mycobacteriales</taxon>
        <taxon>Mycobacteriaceae</taxon>
        <taxon>Mycobacterium</taxon>
    </lineage>
</organism>
<accession>A0ABQ1CFB4</accession>
<keyword evidence="3" id="KW-0804">Transcription</keyword>
<dbReference type="EMBL" id="BLKX01000002">
    <property type="protein sequence ID" value="GFG82863.1"/>
    <property type="molecule type" value="Genomic_DNA"/>
</dbReference>
<keyword evidence="6" id="KW-1185">Reference proteome</keyword>
<evidence type="ECO:0000256" key="2">
    <source>
        <dbReference type="ARBA" id="ARBA00023125"/>
    </source>
</evidence>
<protein>
    <recommendedName>
        <fullName evidence="4">HTH luxR-type domain-containing protein</fullName>
    </recommendedName>
</protein>
<evidence type="ECO:0000256" key="3">
    <source>
        <dbReference type="ARBA" id="ARBA00023163"/>
    </source>
</evidence>
<dbReference type="Gene3D" id="1.10.10.10">
    <property type="entry name" value="Winged helix-like DNA-binding domain superfamily/Winged helix DNA-binding domain"/>
    <property type="match status" value="1"/>
</dbReference>
<dbReference type="RefSeq" id="WP_084023468.1">
    <property type="nucleotide sequence ID" value="NZ_BLKX01000002.1"/>
</dbReference>
<dbReference type="SUPFAM" id="SSF46894">
    <property type="entry name" value="C-terminal effector domain of the bipartite response regulators"/>
    <property type="match status" value="1"/>
</dbReference>
<proteinExistence type="predicted"/>
<dbReference type="PRINTS" id="PR00038">
    <property type="entry name" value="HTHLUXR"/>
</dbReference>
<dbReference type="Gene3D" id="3.30.450.40">
    <property type="match status" value="1"/>
</dbReference>
<evidence type="ECO:0000313" key="5">
    <source>
        <dbReference type="EMBL" id="GFG82863.1"/>
    </source>
</evidence>
<dbReference type="Pfam" id="PF00196">
    <property type="entry name" value="GerE"/>
    <property type="match status" value="1"/>
</dbReference>
<dbReference type="Proteomes" id="UP000465240">
    <property type="component" value="Unassembled WGS sequence"/>
</dbReference>
<geneLocation type="plasmid" evidence="5">
    <name>pJCM18565</name>
</geneLocation>
<feature type="domain" description="HTH luxR-type" evidence="4">
    <location>
        <begin position="324"/>
        <end position="389"/>
    </location>
</feature>
<dbReference type="SMART" id="SM00421">
    <property type="entry name" value="HTH_LUXR"/>
    <property type="match status" value="1"/>
</dbReference>
<evidence type="ECO:0000259" key="4">
    <source>
        <dbReference type="PROSITE" id="PS50043"/>
    </source>
</evidence>
<dbReference type="InterPro" id="IPR016032">
    <property type="entry name" value="Sig_transdc_resp-reg_C-effctor"/>
</dbReference>
<gene>
    <name evidence="5" type="ORF">MPRG_61390</name>
</gene>
<dbReference type="PANTHER" id="PTHR44688">
    <property type="entry name" value="DNA-BINDING TRANSCRIPTIONAL ACTIVATOR DEVR_DOSR"/>
    <property type="match status" value="1"/>
</dbReference>
<name>A0ABQ1CFB4_9MYCO</name>
<keyword evidence="2" id="KW-0238">DNA-binding</keyword>
<dbReference type="PROSITE" id="PS50043">
    <property type="entry name" value="HTH_LUXR_2"/>
    <property type="match status" value="1"/>
</dbReference>
<evidence type="ECO:0000313" key="6">
    <source>
        <dbReference type="Proteomes" id="UP000465240"/>
    </source>
</evidence>
<dbReference type="InterPro" id="IPR029016">
    <property type="entry name" value="GAF-like_dom_sf"/>
</dbReference>
<keyword evidence="1" id="KW-0805">Transcription regulation</keyword>
<dbReference type="CDD" id="cd06170">
    <property type="entry name" value="LuxR_C_like"/>
    <property type="match status" value="1"/>
</dbReference>
<reference evidence="5 6" key="1">
    <citation type="journal article" date="2019" name="Emerg. Microbes Infect.">
        <title>Comprehensive subspecies identification of 175 nontuberculous mycobacteria species based on 7547 genomic profiles.</title>
        <authorList>
            <person name="Matsumoto Y."/>
            <person name="Kinjo T."/>
            <person name="Motooka D."/>
            <person name="Nabeya D."/>
            <person name="Jung N."/>
            <person name="Uechi K."/>
            <person name="Horii T."/>
            <person name="Iida T."/>
            <person name="Fujita J."/>
            <person name="Nakamura S."/>
        </authorList>
    </citation>
    <scope>NUCLEOTIDE SEQUENCE [LARGE SCALE GENOMIC DNA]</scope>
    <source>
        <strain evidence="5 6">JCM 18565</strain>
    </source>
</reference>
<dbReference type="PANTHER" id="PTHR44688:SF16">
    <property type="entry name" value="DNA-BINDING TRANSCRIPTIONAL ACTIVATOR DEVR_DOSR"/>
    <property type="match status" value="1"/>
</dbReference>
<dbReference type="InterPro" id="IPR000792">
    <property type="entry name" value="Tscrpt_reg_LuxR_C"/>
</dbReference>
<sequence length="403" mass="43900">MAELPASVTQCAEQARELMRETAAVLGVEEICGTPVDTDLRGVDAALSAARRGLTEHLELAALSPQDQPDRDVAALILRLQQTQLSVKEAILADHSDKVCGAREAVNRLRGALSAVDLAERAPVEVHRMGFTRVLFSRIRHGTWFACSAFAGADEELARRMVSVGLANPRRLSCRLPESEMVRRGVPILVRDAQSNPHVHPELVALTKTTSYVAAPVFCWGKPIAFLHADRDNLSFRGYESGVQPFDRDVLGMFAAGLGVAFERNLMVDRLAAMRQAADDHLRAANTLADEFTLEVMDLAEPATKSSECLLSLEPAQPMAEHHDREVSGALTAREADVLRGLAAGMTNAQIAVSLVVTEGTIKTHVKHVLRKLGAANRTEAVARYHRMRNSLRDVSPTAGYRP</sequence>
<dbReference type="PROSITE" id="PS00622">
    <property type="entry name" value="HTH_LUXR_1"/>
    <property type="match status" value="1"/>
</dbReference>
<dbReference type="InterPro" id="IPR036388">
    <property type="entry name" value="WH-like_DNA-bd_sf"/>
</dbReference>
<keyword evidence="5" id="KW-0614">Plasmid</keyword>